<proteinExistence type="predicted"/>
<organism evidence="2 3">
    <name type="scientific">Winogradskyella pulchriflava</name>
    <dbReference type="NCBI Taxonomy" id="1110688"/>
    <lineage>
        <taxon>Bacteria</taxon>
        <taxon>Pseudomonadati</taxon>
        <taxon>Bacteroidota</taxon>
        <taxon>Flavobacteriia</taxon>
        <taxon>Flavobacteriales</taxon>
        <taxon>Flavobacteriaceae</taxon>
        <taxon>Winogradskyella</taxon>
    </lineage>
</organism>
<keyword evidence="3" id="KW-1185">Reference proteome</keyword>
<keyword evidence="1" id="KW-0732">Signal</keyword>
<evidence type="ECO:0000313" key="3">
    <source>
        <dbReference type="Proteomes" id="UP001589832"/>
    </source>
</evidence>
<evidence type="ECO:0000313" key="2">
    <source>
        <dbReference type="EMBL" id="MFC0603907.1"/>
    </source>
</evidence>
<feature type="chain" id="PRO_5046319631" evidence="1">
    <location>
        <begin position="23"/>
        <end position="133"/>
    </location>
</feature>
<dbReference type="Proteomes" id="UP001589832">
    <property type="component" value="Unassembled WGS sequence"/>
</dbReference>
<comment type="caution">
    <text evidence="2">The sequence shown here is derived from an EMBL/GenBank/DDBJ whole genome shotgun (WGS) entry which is preliminary data.</text>
</comment>
<reference evidence="2 3" key="1">
    <citation type="submission" date="2024-09" db="EMBL/GenBank/DDBJ databases">
        <authorList>
            <person name="Sun Q."/>
            <person name="Mori K."/>
        </authorList>
    </citation>
    <scope>NUCLEOTIDE SEQUENCE [LARGE SCALE GENOMIC DNA]</scope>
    <source>
        <strain evidence="2 3">NCAIM B.02481</strain>
    </source>
</reference>
<sequence length="133" mass="15653">MKHFFLAILAIFFGLNSLTAQEVEITKTQDSLDINIVEESNVDTKDEKLNFWQLSEHKVYETYPDSLKNEVDFIKGKEFLELKENGEYFSILNNQFNKGLWLQNNNLIVFKQKVPSTVDIYYEVIKHEDNVLI</sequence>
<gene>
    <name evidence="2" type="ORF">ACFFGA_05035</name>
</gene>
<name>A0ABV6Q6K4_9FLAO</name>
<accession>A0ABV6Q6K4</accession>
<protein>
    <submittedName>
        <fullName evidence="2">Uncharacterized protein</fullName>
    </submittedName>
</protein>
<evidence type="ECO:0000256" key="1">
    <source>
        <dbReference type="SAM" id="SignalP"/>
    </source>
</evidence>
<dbReference type="RefSeq" id="WP_386060538.1">
    <property type="nucleotide sequence ID" value="NZ_JBHLTQ010000001.1"/>
</dbReference>
<feature type="signal peptide" evidence="1">
    <location>
        <begin position="1"/>
        <end position="22"/>
    </location>
</feature>
<dbReference type="EMBL" id="JBHLTQ010000001">
    <property type="protein sequence ID" value="MFC0603907.1"/>
    <property type="molecule type" value="Genomic_DNA"/>
</dbReference>